<evidence type="ECO:0000259" key="1">
    <source>
        <dbReference type="Pfam" id="PF00929"/>
    </source>
</evidence>
<evidence type="ECO:0000313" key="3">
    <source>
        <dbReference type="WBParaSite" id="Hba_20955"/>
    </source>
</evidence>
<dbReference type="WBParaSite" id="Hba_20955">
    <property type="protein sequence ID" value="Hba_20955"/>
    <property type="gene ID" value="Hba_20955"/>
</dbReference>
<dbReference type="InterPro" id="IPR012337">
    <property type="entry name" value="RNaseH-like_sf"/>
</dbReference>
<protein>
    <submittedName>
        <fullName evidence="3">Exonuclease domain-containing protein</fullName>
    </submittedName>
</protein>
<dbReference type="Proteomes" id="UP000095283">
    <property type="component" value="Unplaced"/>
</dbReference>
<reference evidence="3" key="1">
    <citation type="submission" date="2016-11" db="UniProtKB">
        <authorList>
            <consortium name="WormBaseParasite"/>
        </authorList>
    </citation>
    <scope>IDENTIFICATION</scope>
</reference>
<dbReference type="InterPro" id="IPR036397">
    <property type="entry name" value="RNaseH_sf"/>
</dbReference>
<keyword evidence="2" id="KW-1185">Reference proteome</keyword>
<proteinExistence type="predicted"/>
<dbReference type="Pfam" id="PF00929">
    <property type="entry name" value="RNase_T"/>
    <property type="match status" value="1"/>
</dbReference>
<dbReference type="GO" id="GO:0003676">
    <property type="term" value="F:nucleic acid binding"/>
    <property type="evidence" value="ECO:0007669"/>
    <property type="project" value="InterPro"/>
</dbReference>
<dbReference type="Gene3D" id="3.30.420.10">
    <property type="entry name" value="Ribonuclease H-like superfamily/Ribonuclease H"/>
    <property type="match status" value="1"/>
</dbReference>
<feature type="domain" description="Exonuclease" evidence="1">
    <location>
        <begin position="24"/>
        <end position="108"/>
    </location>
</feature>
<sequence length="109" mass="12442">MLRSGLLSIRKMCGSLSDKASRLIWIDCEMTGLDHNKQTLVEIAVIVTDKDLNVKNSYIDAEGPDIVIHQPESVLEKMESWPYRMFKENGLMERIRTSEVSMVDAENQV</sequence>
<organism evidence="2 3">
    <name type="scientific">Heterorhabditis bacteriophora</name>
    <name type="common">Entomopathogenic nematode worm</name>
    <dbReference type="NCBI Taxonomy" id="37862"/>
    <lineage>
        <taxon>Eukaryota</taxon>
        <taxon>Metazoa</taxon>
        <taxon>Ecdysozoa</taxon>
        <taxon>Nematoda</taxon>
        <taxon>Chromadorea</taxon>
        <taxon>Rhabditida</taxon>
        <taxon>Rhabditina</taxon>
        <taxon>Rhabditomorpha</taxon>
        <taxon>Strongyloidea</taxon>
        <taxon>Heterorhabditidae</taxon>
        <taxon>Heterorhabditis</taxon>
    </lineage>
</organism>
<dbReference type="InterPro" id="IPR013520">
    <property type="entry name" value="Ribonucl_H"/>
</dbReference>
<dbReference type="SUPFAM" id="SSF53098">
    <property type="entry name" value="Ribonuclease H-like"/>
    <property type="match status" value="1"/>
</dbReference>
<name>A0A1I7XT10_HETBA</name>
<dbReference type="AlphaFoldDB" id="A0A1I7XT10"/>
<evidence type="ECO:0000313" key="2">
    <source>
        <dbReference type="Proteomes" id="UP000095283"/>
    </source>
</evidence>
<accession>A0A1I7XT10</accession>